<dbReference type="EMBL" id="FQXJ01000004">
    <property type="protein sequence ID" value="SHH65803.1"/>
    <property type="molecule type" value="Genomic_DNA"/>
</dbReference>
<dbReference type="NCBIfam" id="TIGR03506">
    <property type="entry name" value="FlgEFG_subfam"/>
    <property type="match status" value="2"/>
</dbReference>
<protein>
    <submittedName>
        <fullName evidence="6">Flagellar basal-body rod protein FlgG</fullName>
    </submittedName>
</protein>
<keyword evidence="6" id="KW-0966">Cell projection</keyword>
<dbReference type="GO" id="GO:0071978">
    <property type="term" value="P:bacterial-type flagellum-dependent swarming motility"/>
    <property type="evidence" value="ECO:0007669"/>
    <property type="project" value="TreeGrafter"/>
</dbReference>
<comment type="subcellular location">
    <subcellularLocation>
        <location evidence="2">Bacterial flagellum basal body</location>
    </subcellularLocation>
</comment>
<evidence type="ECO:0000313" key="6">
    <source>
        <dbReference type="EMBL" id="SHH65803.1"/>
    </source>
</evidence>
<dbReference type="Pfam" id="PF22692">
    <property type="entry name" value="LlgE_F_G_D1"/>
    <property type="match status" value="1"/>
</dbReference>
<keyword evidence="6" id="KW-0282">Flagellum</keyword>
<comment type="similarity">
    <text evidence="1 2">Belongs to the flagella basal body rod proteins family.</text>
</comment>
<dbReference type="PANTHER" id="PTHR30435">
    <property type="entry name" value="FLAGELLAR PROTEIN"/>
    <property type="match status" value="1"/>
</dbReference>
<dbReference type="STRING" id="1121420.SAMN02746098_01056"/>
<evidence type="ECO:0000259" key="3">
    <source>
        <dbReference type="Pfam" id="PF00460"/>
    </source>
</evidence>
<keyword evidence="2" id="KW-0975">Bacterial flagellum</keyword>
<dbReference type="Pfam" id="PF06429">
    <property type="entry name" value="Flg_bbr_C"/>
    <property type="match status" value="1"/>
</dbReference>
<dbReference type="InterPro" id="IPR053967">
    <property type="entry name" value="LlgE_F_G-like_D1"/>
</dbReference>
<dbReference type="PANTHER" id="PTHR30435:SF19">
    <property type="entry name" value="FLAGELLAR BASAL-BODY ROD PROTEIN FLGG"/>
    <property type="match status" value="1"/>
</dbReference>
<dbReference type="AlphaFoldDB" id="A0A1M5USV9"/>
<feature type="domain" description="Flagellar basal-body/hook protein C-terminal" evidence="4">
    <location>
        <begin position="217"/>
        <end position="261"/>
    </location>
</feature>
<proteinExistence type="inferred from homology"/>
<dbReference type="InterPro" id="IPR037925">
    <property type="entry name" value="FlgE/F/G-like"/>
</dbReference>
<feature type="domain" description="Flagellar hook protein FlgE/F/G-like D1" evidence="5">
    <location>
        <begin position="95"/>
        <end position="156"/>
    </location>
</feature>
<organism evidence="6 7">
    <name type="scientific">Desulfosporosinus lacus DSM 15449</name>
    <dbReference type="NCBI Taxonomy" id="1121420"/>
    <lineage>
        <taxon>Bacteria</taxon>
        <taxon>Bacillati</taxon>
        <taxon>Bacillota</taxon>
        <taxon>Clostridia</taxon>
        <taxon>Eubacteriales</taxon>
        <taxon>Desulfitobacteriaceae</taxon>
        <taxon>Desulfosporosinus</taxon>
    </lineage>
</organism>
<accession>A0A1M5USV9</accession>
<evidence type="ECO:0000256" key="2">
    <source>
        <dbReference type="RuleBase" id="RU362116"/>
    </source>
</evidence>
<dbReference type="InterPro" id="IPR020013">
    <property type="entry name" value="Flagellar_FlgE/F/G"/>
</dbReference>
<gene>
    <name evidence="6" type="ORF">SAMN02746098_01056</name>
</gene>
<dbReference type="InterPro" id="IPR001444">
    <property type="entry name" value="Flag_bb_rod_N"/>
</dbReference>
<dbReference type="OrthoDB" id="9804559at2"/>
<evidence type="ECO:0000313" key="7">
    <source>
        <dbReference type="Proteomes" id="UP000183954"/>
    </source>
</evidence>
<dbReference type="Pfam" id="PF00460">
    <property type="entry name" value="Flg_bb_rod"/>
    <property type="match status" value="1"/>
</dbReference>
<name>A0A1M5USV9_9FIRM</name>
<feature type="domain" description="Flagellar basal body rod protein N-terminal" evidence="3">
    <location>
        <begin position="6"/>
        <end position="34"/>
    </location>
</feature>
<dbReference type="RefSeq" id="WP_073028379.1">
    <property type="nucleotide sequence ID" value="NZ_FQXJ01000004.1"/>
</dbReference>
<dbReference type="GO" id="GO:0009425">
    <property type="term" value="C:bacterial-type flagellum basal body"/>
    <property type="evidence" value="ECO:0007669"/>
    <property type="project" value="UniProtKB-SubCell"/>
</dbReference>
<sequence length="263" mass="27548">MRLVGTAASGVRAQQIAIDTIGNNLANANTPGFKANQMVFAEALATEVRSGRINAEDENTVDTLDVGAGVLTSGIGTNFQQGVLGQTERSLDLGINGAGFFQVQTPNGEMGYTRAGAFQIDESGQLSDMQGNIVQTNGLIPFGATEIAVAANGDITGVSNGESMVFGQLVLAGFQNSQGLFRNENNLFVPTVNSGEPQVGEPGNTTAGNLVLGTVRSKSLEQSNVDLATSMTDLIQVQKAYQMSARLVQDGDKMWGLANSLRR</sequence>
<evidence type="ECO:0000259" key="5">
    <source>
        <dbReference type="Pfam" id="PF22692"/>
    </source>
</evidence>
<keyword evidence="7" id="KW-1185">Reference proteome</keyword>
<dbReference type="SUPFAM" id="SSF117143">
    <property type="entry name" value="Flagellar hook protein flgE"/>
    <property type="match status" value="1"/>
</dbReference>
<evidence type="ECO:0000259" key="4">
    <source>
        <dbReference type="Pfam" id="PF06429"/>
    </source>
</evidence>
<reference evidence="7" key="1">
    <citation type="submission" date="2016-11" db="EMBL/GenBank/DDBJ databases">
        <authorList>
            <person name="Varghese N."/>
            <person name="Submissions S."/>
        </authorList>
    </citation>
    <scope>NUCLEOTIDE SEQUENCE [LARGE SCALE GENOMIC DNA]</scope>
    <source>
        <strain evidence="7">DSM 15449</strain>
    </source>
</reference>
<dbReference type="InterPro" id="IPR010930">
    <property type="entry name" value="Flg_bb/hook_C_dom"/>
</dbReference>
<keyword evidence="6" id="KW-0969">Cilium</keyword>
<evidence type="ECO:0000256" key="1">
    <source>
        <dbReference type="ARBA" id="ARBA00009677"/>
    </source>
</evidence>
<dbReference type="Proteomes" id="UP000183954">
    <property type="component" value="Unassembled WGS sequence"/>
</dbReference>